<evidence type="ECO:0000313" key="3">
    <source>
        <dbReference type="Proteomes" id="UP000306416"/>
    </source>
</evidence>
<proteinExistence type="predicted"/>
<accession>A0A4S1CKM1</accession>
<dbReference type="Proteomes" id="UP000306416">
    <property type="component" value="Unassembled WGS sequence"/>
</dbReference>
<keyword evidence="3" id="KW-1185">Reference proteome</keyword>
<dbReference type="AlphaFoldDB" id="A0A4S1CKM1"/>
<organism evidence="2 3">
    <name type="scientific">Geomonas terrae</name>
    <dbReference type="NCBI Taxonomy" id="2562681"/>
    <lineage>
        <taxon>Bacteria</taxon>
        <taxon>Pseudomonadati</taxon>
        <taxon>Thermodesulfobacteriota</taxon>
        <taxon>Desulfuromonadia</taxon>
        <taxon>Geobacterales</taxon>
        <taxon>Geobacteraceae</taxon>
        <taxon>Geomonas</taxon>
    </lineage>
</organism>
<dbReference type="Gene3D" id="3.40.50.300">
    <property type="entry name" value="P-loop containing nucleotide triphosphate hydrolases"/>
    <property type="match status" value="1"/>
</dbReference>
<reference evidence="2 3" key="1">
    <citation type="submission" date="2019-04" db="EMBL/GenBank/DDBJ databases">
        <title>Geobacter oryzae sp. nov., ferric-reducing bacteria isolated from paddy soil.</title>
        <authorList>
            <person name="Xu Z."/>
            <person name="Masuda Y."/>
            <person name="Itoh H."/>
            <person name="Senoo K."/>
        </authorList>
    </citation>
    <scope>NUCLEOTIDE SEQUENCE [LARGE SCALE GENOMIC DNA]</scope>
    <source>
        <strain evidence="2 3">Red111</strain>
    </source>
</reference>
<dbReference type="Pfam" id="PF13189">
    <property type="entry name" value="Cytidylate_kin2"/>
    <property type="match status" value="1"/>
</dbReference>
<gene>
    <name evidence="2" type="ORF">E4633_02035</name>
</gene>
<keyword evidence="2" id="KW-0418">Kinase</keyword>
<comment type="caution">
    <text evidence="2">The sequence shown here is derived from an EMBL/GenBank/DDBJ whole genome shotgun (WGS) entry which is preliminary data.</text>
</comment>
<dbReference type="EMBL" id="SRSC01000001">
    <property type="protein sequence ID" value="TGU74271.1"/>
    <property type="molecule type" value="Genomic_DNA"/>
</dbReference>
<name>A0A4S1CKM1_9BACT</name>
<keyword evidence="1" id="KW-0175">Coiled coil</keyword>
<dbReference type="GO" id="GO:0016301">
    <property type="term" value="F:kinase activity"/>
    <property type="evidence" value="ECO:0007669"/>
    <property type="project" value="UniProtKB-KW"/>
</dbReference>
<dbReference type="RefSeq" id="WP_135868605.1">
    <property type="nucleotide sequence ID" value="NZ_SRSC01000001.1"/>
</dbReference>
<sequence length="236" mass="27473">MPDNLFIPSVDLRIGSLEEYNRRQKDKAARSQAKPKARPCITISREYGCTGYPMAELLREILMQRTGDEWVMIDKAVIEEVARRHNLSQEILETLGENSRMLSEILATFSSRWKSNYDYFLPLSQHVAALAEQGNVLILELGGSIITRHQEHSYHFRIFASERFKISTLARRLNIEEEEAEKLMHRQQKVRDRFTRDFLSQDDHDPLLYDLMFNNDRCAPEQIAYTIANFVLGPPV</sequence>
<protein>
    <submittedName>
        <fullName evidence="2">Cytidylate kinase-like family protein</fullName>
    </submittedName>
</protein>
<keyword evidence="2" id="KW-0808">Transferase</keyword>
<evidence type="ECO:0000313" key="2">
    <source>
        <dbReference type="EMBL" id="TGU74271.1"/>
    </source>
</evidence>
<evidence type="ECO:0000256" key="1">
    <source>
        <dbReference type="SAM" id="Coils"/>
    </source>
</evidence>
<feature type="coiled-coil region" evidence="1">
    <location>
        <begin position="166"/>
        <end position="193"/>
    </location>
</feature>
<dbReference type="InterPro" id="IPR027417">
    <property type="entry name" value="P-loop_NTPase"/>
</dbReference>